<dbReference type="AlphaFoldDB" id="A0A0C1HBQ6"/>
<keyword evidence="3 7" id="KW-0963">Cytoplasm</keyword>
<dbReference type="PANTHER" id="PTHR30457">
    <property type="entry name" value="5'-NUCLEOTIDASE SURE"/>
    <property type="match status" value="1"/>
</dbReference>
<dbReference type="SUPFAM" id="SSF64167">
    <property type="entry name" value="SurE-like"/>
    <property type="match status" value="1"/>
</dbReference>
<evidence type="ECO:0000313" key="11">
    <source>
        <dbReference type="Proteomes" id="UP000031465"/>
    </source>
</evidence>
<reference evidence="10 11" key="1">
    <citation type="journal article" date="2014" name="Mol. Biol. Evol.">
        <title>Massive expansion of Ubiquitination-related gene families within the Chlamydiae.</title>
        <authorList>
            <person name="Domman D."/>
            <person name="Collingro A."/>
            <person name="Lagkouvardos I."/>
            <person name="Gehre L."/>
            <person name="Weinmaier T."/>
            <person name="Rattei T."/>
            <person name="Subtil A."/>
            <person name="Horn M."/>
        </authorList>
    </citation>
    <scope>NUCLEOTIDE SEQUENCE [LARGE SCALE GENOMIC DNA]</scope>
    <source>
        <strain evidence="10 11">EI2</strain>
    </source>
</reference>
<comment type="caution">
    <text evidence="10">The sequence shown here is derived from an EMBL/GenBank/DDBJ whole genome shotgun (WGS) entry which is preliminary data.</text>
</comment>
<dbReference type="GO" id="GO:0004309">
    <property type="term" value="F:exopolyphosphatase activity"/>
    <property type="evidence" value="ECO:0007669"/>
    <property type="project" value="TreeGrafter"/>
</dbReference>
<feature type="transmembrane region" description="Helical" evidence="8">
    <location>
        <begin position="6"/>
        <end position="25"/>
    </location>
</feature>
<keyword evidence="8" id="KW-0472">Membrane</keyword>
<dbReference type="GO" id="GO:0005737">
    <property type="term" value="C:cytoplasm"/>
    <property type="evidence" value="ECO:0007669"/>
    <property type="project" value="UniProtKB-SubCell"/>
</dbReference>
<gene>
    <name evidence="7 10" type="primary">surE</name>
    <name evidence="10" type="ORF">DB44_CN00390</name>
</gene>
<comment type="similarity">
    <text evidence="2 7">Belongs to the SurE nucleotidase family.</text>
</comment>
<evidence type="ECO:0000313" key="10">
    <source>
        <dbReference type="EMBL" id="KIC72233.1"/>
    </source>
</evidence>
<dbReference type="InterPro" id="IPR030048">
    <property type="entry name" value="SurE"/>
</dbReference>
<comment type="catalytic activity">
    <reaction evidence="1 7">
        <text>a ribonucleoside 5'-phosphate + H2O = a ribonucleoside + phosphate</text>
        <dbReference type="Rhea" id="RHEA:12484"/>
        <dbReference type="ChEBI" id="CHEBI:15377"/>
        <dbReference type="ChEBI" id="CHEBI:18254"/>
        <dbReference type="ChEBI" id="CHEBI:43474"/>
        <dbReference type="ChEBI" id="CHEBI:58043"/>
        <dbReference type="EC" id="3.1.3.5"/>
    </reaction>
</comment>
<dbReference type="InterPro" id="IPR002828">
    <property type="entry name" value="SurE-like_Pase/nucleotidase"/>
</dbReference>
<proteinExistence type="inferred from homology"/>
<accession>A0A0C1HBQ6</accession>
<dbReference type="GO" id="GO:0008254">
    <property type="term" value="F:3'-nucleotidase activity"/>
    <property type="evidence" value="ECO:0007669"/>
    <property type="project" value="TreeGrafter"/>
</dbReference>
<dbReference type="Pfam" id="PF01975">
    <property type="entry name" value="SurE"/>
    <property type="match status" value="1"/>
</dbReference>
<evidence type="ECO:0000256" key="3">
    <source>
        <dbReference type="ARBA" id="ARBA00022490"/>
    </source>
</evidence>
<evidence type="ECO:0000256" key="7">
    <source>
        <dbReference type="HAMAP-Rule" id="MF_00060"/>
    </source>
</evidence>
<dbReference type="HAMAP" id="MF_00060">
    <property type="entry name" value="SurE"/>
    <property type="match status" value="1"/>
</dbReference>
<comment type="subcellular location">
    <subcellularLocation>
        <location evidence="7">Cytoplasm</location>
    </subcellularLocation>
</comment>
<dbReference type="InterPro" id="IPR036523">
    <property type="entry name" value="SurE-like_sf"/>
</dbReference>
<keyword evidence="8" id="KW-1133">Transmembrane helix</keyword>
<sequence length="290" mass="32725">MLNDLNYLLYKINFVIFLISTLFIMEKIKMSSKPLILVTNDDGVYAKGIRHLWQSIQDLADLIIVAPQQEQSAVSLSITVRRPLHIEKVDWLNAQADVWSVNGTPADCVKLALNVVLPKRPQLIVSGINRGTNAGRNIFYSGTVAAIMEGVMQGIPGIAFSYGDYFNPSYHLIESFIPGIVNYALQNAMQEGTFLNVNFPKTEHGPIKGIRLTTQGKEYWAENPEKRQHPAEQNSYYWLGSKLAEYDEREDSDIFLLRKGFATVVPLHIGDLTNHSHLLKEKLAFETFVN</sequence>
<feature type="binding site" evidence="7">
    <location>
        <position position="41"/>
    </location>
    <ligand>
        <name>a divalent metal cation</name>
        <dbReference type="ChEBI" id="CHEBI:60240"/>
    </ligand>
</feature>
<dbReference type="Gene3D" id="3.40.1210.10">
    <property type="entry name" value="Survival protein SurE-like phosphatase/nucleotidase"/>
    <property type="match status" value="1"/>
</dbReference>
<comment type="function">
    <text evidence="7">Nucleotidase that shows phosphatase activity on nucleoside 5'-monophosphates.</text>
</comment>
<feature type="binding site" evidence="7">
    <location>
        <position position="129"/>
    </location>
    <ligand>
        <name>a divalent metal cation</name>
        <dbReference type="ChEBI" id="CHEBI:60240"/>
    </ligand>
</feature>
<dbReference type="GO" id="GO:0000166">
    <property type="term" value="F:nucleotide binding"/>
    <property type="evidence" value="ECO:0007669"/>
    <property type="project" value="UniProtKB-KW"/>
</dbReference>
<keyword evidence="6 7" id="KW-0378">Hydrolase</keyword>
<feature type="binding site" evidence="7">
    <location>
        <position position="72"/>
    </location>
    <ligand>
        <name>a divalent metal cation</name>
        <dbReference type="ChEBI" id="CHEBI:60240"/>
    </ligand>
</feature>
<dbReference type="GO" id="GO:0008253">
    <property type="term" value="F:5'-nucleotidase activity"/>
    <property type="evidence" value="ECO:0007669"/>
    <property type="project" value="UniProtKB-UniRule"/>
</dbReference>
<name>A0A0C1HBQ6_9BACT</name>
<keyword evidence="8" id="KW-0812">Transmembrane</keyword>
<dbReference type="EMBL" id="JSAN01000060">
    <property type="protein sequence ID" value="KIC72233.1"/>
    <property type="molecule type" value="Genomic_DNA"/>
</dbReference>
<evidence type="ECO:0000256" key="1">
    <source>
        <dbReference type="ARBA" id="ARBA00000815"/>
    </source>
</evidence>
<dbReference type="GO" id="GO:0046872">
    <property type="term" value="F:metal ion binding"/>
    <property type="evidence" value="ECO:0007669"/>
    <property type="project" value="UniProtKB-UniRule"/>
</dbReference>
<evidence type="ECO:0000256" key="4">
    <source>
        <dbReference type="ARBA" id="ARBA00022723"/>
    </source>
</evidence>
<comment type="cofactor">
    <cofactor evidence="7">
        <name>a divalent metal cation</name>
        <dbReference type="ChEBI" id="CHEBI:60240"/>
    </cofactor>
    <text evidence="7">Binds 1 divalent metal cation per subunit.</text>
</comment>
<protein>
    <recommendedName>
        <fullName evidence="7">5'-nucleotidase SurE</fullName>
        <ecNumber evidence="7">3.1.3.5</ecNumber>
    </recommendedName>
    <alternativeName>
        <fullName evidence="7">Nucleoside 5'-monophosphate phosphohydrolase</fullName>
    </alternativeName>
</protein>
<feature type="domain" description="Survival protein SurE-like phosphatase/nucleotidase" evidence="9">
    <location>
        <begin position="36"/>
        <end position="221"/>
    </location>
</feature>
<organism evidence="10 11">
    <name type="scientific">Candidatus Protochlamydia amoebophila</name>
    <dbReference type="NCBI Taxonomy" id="362787"/>
    <lineage>
        <taxon>Bacteria</taxon>
        <taxon>Pseudomonadati</taxon>
        <taxon>Chlamydiota</taxon>
        <taxon>Chlamydiia</taxon>
        <taxon>Parachlamydiales</taxon>
        <taxon>Parachlamydiaceae</taxon>
        <taxon>Candidatus Protochlamydia</taxon>
    </lineage>
</organism>
<evidence type="ECO:0000256" key="2">
    <source>
        <dbReference type="ARBA" id="ARBA00011062"/>
    </source>
</evidence>
<dbReference type="PATRIC" id="fig|362787.3.peg.936"/>
<evidence type="ECO:0000256" key="8">
    <source>
        <dbReference type="SAM" id="Phobius"/>
    </source>
</evidence>
<dbReference type="Proteomes" id="UP000031465">
    <property type="component" value="Unassembled WGS sequence"/>
</dbReference>
<dbReference type="NCBIfam" id="TIGR00087">
    <property type="entry name" value="surE"/>
    <property type="match status" value="1"/>
</dbReference>
<keyword evidence="4 7" id="KW-0479">Metal-binding</keyword>
<dbReference type="EC" id="3.1.3.5" evidence="7"/>
<keyword evidence="5 7" id="KW-0547">Nucleotide-binding</keyword>
<dbReference type="PANTHER" id="PTHR30457:SF12">
    <property type="entry name" value="5'_3'-NUCLEOTIDASE SURE"/>
    <property type="match status" value="1"/>
</dbReference>
<evidence type="ECO:0000256" key="6">
    <source>
        <dbReference type="ARBA" id="ARBA00022801"/>
    </source>
</evidence>
<evidence type="ECO:0000259" key="9">
    <source>
        <dbReference type="Pfam" id="PF01975"/>
    </source>
</evidence>
<evidence type="ECO:0000256" key="5">
    <source>
        <dbReference type="ARBA" id="ARBA00022741"/>
    </source>
</evidence>
<feature type="binding site" evidence="7">
    <location>
        <position position="42"/>
    </location>
    <ligand>
        <name>a divalent metal cation</name>
        <dbReference type="ChEBI" id="CHEBI:60240"/>
    </ligand>
</feature>